<dbReference type="EMBL" id="MU827317">
    <property type="protein sequence ID" value="KAJ7357828.1"/>
    <property type="molecule type" value="Genomic_DNA"/>
</dbReference>
<evidence type="ECO:0000256" key="1">
    <source>
        <dbReference type="ARBA" id="ARBA00004170"/>
    </source>
</evidence>
<evidence type="ECO:0000313" key="6">
    <source>
        <dbReference type="EMBL" id="KAJ7357828.1"/>
    </source>
</evidence>
<keyword evidence="2" id="KW-0597">Phosphoprotein</keyword>
<dbReference type="PANTHER" id="PTHR28664">
    <property type="entry name" value="TIGHT JUNCTION-ASSOCIATED PROTEIN 1"/>
    <property type="match status" value="1"/>
</dbReference>
<feature type="region of interest" description="Disordered" evidence="5">
    <location>
        <begin position="44"/>
        <end position="85"/>
    </location>
</feature>
<keyword evidence="3" id="KW-0472">Membrane</keyword>
<feature type="region of interest" description="Disordered" evidence="5">
    <location>
        <begin position="195"/>
        <end position="240"/>
    </location>
</feature>
<feature type="compositionally biased region" description="Polar residues" evidence="5">
    <location>
        <begin position="225"/>
        <end position="240"/>
    </location>
</feature>
<evidence type="ECO:0000313" key="7">
    <source>
        <dbReference type="Proteomes" id="UP001163046"/>
    </source>
</evidence>
<evidence type="ECO:0000256" key="4">
    <source>
        <dbReference type="SAM" id="Coils"/>
    </source>
</evidence>
<evidence type="ECO:0000256" key="2">
    <source>
        <dbReference type="ARBA" id="ARBA00022553"/>
    </source>
</evidence>
<evidence type="ECO:0000256" key="3">
    <source>
        <dbReference type="ARBA" id="ARBA00023136"/>
    </source>
</evidence>
<reference evidence="6" key="1">
    <citation type="submission" date="2023-01" db="EMBL/GenBank/DDBJ databases">
        <title>Genome assembly of the deep-sea coral Lophelia pertusa.</title>
        <authorList>
            <person name="Herrera S."/>
            <person name="Cordes E."/>
        </authorList>
    </citation>
    <scope>NUCLEOTIDE SEQUENCE</scope>
    <source>
        <strain evidence="6">USNM1676648</strain>
        <tissue evidence="6">Polyp</tissue>
    </source>
</reference>
<name>A0A9X0CLR4_9CNID</name>
<dbReference type="InterPro" id="IPR043441">
    <property type="entry name" value="Tjap1/BEGAIN"/>
</dbReference>
<proteinExistence type="predicted"/>
<organism evidence="6 7">
    <name type="scientific">Desmophyllum pertusum</name>
    <dbReference type="NCBI Taxonomy" id="174260"/>
    <lineage>
        <taxon>Eukaryota</taxon>
        <taxon>Metazoa</taxon>
        <taxon>Cnidaria</taxon>
        <taxon>Anthozoa</taxon>
        <taxon>Hexacorallia</taxon>
        <taxon>Scleractinia</taxon>
        <taxon>Caryophylliina</taxon>
        <taxon>Caryophylliidae</taxon>
        <taxon>Desmophyllum</taxon>
    </lineage>
</organism>
<accession>A0A9X0CLR4</accession>
<gene>
    <name evidence="6" type="ORF">OS493_022642</name>
</gene>
<dbReference type="PANTHER" id="PTHR28664:SF4">
    <property type="entry name" value="TIGHT JUNCTION-ASSOCIATED PROTEIN 1"/>
    <property type="match status" value="1"/>
</dbReference>
<dbReference type="GO" id="GO:0016020">
    <property type="term" value="C:membrane"/>
    <property type="evidence" value="ECO:0007669"/>
    <property type="project" value="UniProtKB-SubCell"/>
</dbReference>
<dbReference type="AlphaFoldDB" id="A0A9X0CLR4"/>
<comment type="caution">
    <text evidence="6">The sequence shown here is derived from an EMBL/GenBank/DDBJ whole genome shotgun (WGS) entry which is preliminary data.</text>
</comment>
<sequence>MDTQEEKPDVVDINQCECGCTSMACSQLRLENQELRDKLQKLQVGTTAGRETDELSLASPGEKNDSEINGLPAAGNEKKEPNFPELSQEQVKGDYDDVVKKNQELENRILQLAGELQLEKSHFEETVGAMSEQLMDFVEKMNKLERESMKNKKDCSLVVQLLKCNQSLDRKFVSQKMDMLPAELKDKLTTELDIEQESEPLSHPAWSRRLWRTKSTGSHAEGNAKTGSRSKSFHSRTMNE</sequence>
<protein>
    <submittedName>
        <fullName evidence="6">Uncharacterized protein</fullName>
    </submittedName>
</protein>
<keyword evidence="4" id="KW-0175">Coiled coil</keyword>
<dbReference type="OrthoDB" id="10068192at2759"/>
<evidence type="ECO:0000256" key="5">
    <source>
        <dbReference type="SAM" id="MobiDB-lite"/>
    </source>
</evidence>
<dbReference type="Proteomes" id="UP001163046">
    <property type="component" value="Unassembled WGS sequence"/>
</dbReference>
<comment type="subcellular location">
    <subcellularLocation>
        <location evidence="1">Membrane</location>
        <topology evidence="1">Peripheral membrane protein</topology>
    </subcellularLocation>
</comment>
<keyword evidence="7" id="KW-1185">Reference proteome</keyword>
<feature type="coiled-coil region" evidence="4">
    <location>
        <begin position="88"/>
        <end position="147"/>
    </location>
</feature>